<evidence type="ECO:0000256" key="1">
    <source>
        <dbReference type="SAM" id="Phobius"/>
    </source>
</evidence>
<organism evidence="2 3">
    <name type="scientific">Halorientalis brevis</name>
    <dbReference type="NCBI Taxonomy" id="1126241"/>
    <lineage>
        <taxon>Archaea</taxon>
        <taxon>Methanobacteriati</taxon>
        <taxon>Methanobacteriota</taxon>
        <taxon>Stenosarchaea group</taxon>
        <taxon>Halobacteria</taxon>
        <taxon>Halobacteriales</taxon>
        <taxon>Haloarculaceae</taxon>
        <taxon>Halorientalis</taxon>
    </lineage>
</organism>
<feature type="transmembrane region" description="Helical" evidence="1">
    <location>
        <begin position="38"/>
        <end position="56"/>
    </location>
</feature>
<proteinExistence type="predicted"/>
<keyword evidence="3" id="KW-1185">Reference proteome</keyword>
<dbReference type="Proteomes" id="UP001597119">
    <property type="component" value="Unassembled WGS sequence"/>
</dbReference>
<dbReference type="RefSeq" id="WP_247377570.1">
    <property type="nucleotide sequence ID" value="NZ_JALLGV010000003.1"/>
</dbReference>
<reference evidence="2 3" key="1">
    <citation type="journal article" date="2019" name="Int. J. Syst. Evol. Microbiol.">
        <title>The Global Catalogue of Microorganisms (GCM) 10K type strain sequencing project: providing services to taxonomists for standard genome sequencing and annotation.</title>
        <authorList>
            <consortium name="The Broad Institute Genomics Platform"/>
            <consortium name="The Broad Institute Genome Sequencing Center for Infectious Disease"/>
            <person name="Wu L."/>
            <person name="Ma J."/>
        </authorList>
    </citation>
    <scope>NUCLEOTIDE SEQUENCE [LARGE SCALE GENOMIC DNA]</scope>
    <source>
        <strain evidence="2 3">CGMCC 1.12125</strain>
    </source>
</reference>
<dbReference type="EMBL" id="JBHUDJ010000001">
    <property type="protein sequence ID" value="MFD1585742.1"/>
    <property type="molecule type" value="Genomic_DNA"/>
</dbReference>
<dbReference type="InterPro" id="IPR058309">
    <property type="entry name" value="DUF7996"/>
</dbReference>
<keyword evidence="1" id="KW-1133">Transmembrane helix</keyword>
<protein>
    <submittedName>
        <fullName evidence="2">Uncharacterized protein</fullName>
    </submittedName>
</protein>
<gene>
    <name evidence="2" type="ORF">ACFR9U_02005</name>
</gene>
<comment type="caution">
    <text evidence="2">The sequence shown here is derived from an EMBL/GenBank/DDBJ whole genome shotgun (WGS) entry which is preliminary data.</text>
</comment>
<evidence type="ECO:0000313" key="2">
    <source>
        <dbReference type="EMBL" id="MFD1585742.1"/>
    </source>
</evidence>
<accession>A0ABD6C7A7</accession>
<name>A0ABD6C7A7_9EURY</name>
<dbReference type="Pfam" id="PF25959">
    <property type="entry name" value="DUF7996"/>
    <property type="match status" value="1"/>
</dbReference>
<sequence>MALSERLKFALVLAGGIILPGLADYALAQAGYELLGIVVWVSGYLGAMVLIWYVWLRPLDMTGPS</sequence>
<dbReference type="AlphaFoldDB" id="A0ABD6C7A7"/>
<evidence type="ECO:0000313" key="3">
    <source>
        <dbReference type="Proteomes" id="UP001597119"/>
    </source>
</evidence>
<keyword evidence="1" id="KW-0472">Membrane</keyword>
<keyword evidence="1" id="KW-0812">Transmembrane</keyword>